<organism evidence="1 2">
    <name type="scientific">Nocardioides taihuensis</name>
    <dbReference type="NCBI Taxonomy" id="1835606"/>
    <lineage>
        <taxon>Bacteria</taxon>
        <taxon>Bacillati</taxon>
        <taxon>Actinomycetota</taxon>
        <taxon>Actinomycetes</taxon>
        <taxon>Propionibacteriales</taxon>
        <taxon>Nocardioidaceae</taxon>
        <taxon>Nocardioides</taxon>
    </lineage>
</organism>
<dbReference type="SUPFAM" id="SSF52540">
    <property type="entry name" value="P-loop containing nucleoside triphosphate hydrolases"/>
    <property type="match status" value="1"/>
</dbReference>
<protein>
    <recommendedName>
        <fullName evidence="3">Sulfotransferase family protein</fullName>
    </recommendedName>
</protein>
<sequence length="415" mass="44620">MTDVYVHVGLPKTGTTTIQAALDATAGELAAAGVLYPGGREGQRLAAFDLVGQRIEGDERQVAGALARLVEEVDAHDGTSAVFSDEELGFARPRQAKRLVQSLGAHRVFVVVGVRDTARTLVSSWQQTVAMGSTHTWREYVGGVRDVAGDTAASDDGGDSGGAVSEGTRFWLRHDLLRVMDVWGAAVPADRIRVVTVPPRGGDPAALLQRFAEAVELPAGAWADLAPTERNVSFGVAELEVLRRLNGQLTDGLPRRQYRWVVEHGLRPQSSADASRPLALPPEHLAWARERDAHLVAELQRRGTSVFGDPADLRSADAPTSARPLHDVTTDELLAASETLLASVALAHGKLFGRYRQAFSKAEGRAPSTTDVLGSSARSAAFKVKRMAHQKSNQSKVLGKAATWYARRPVGRDDR</sequence>
<proteinExistence type="predicted"/>
<reference evidence="2" key="1">
    <citation type="journal article" date="2019" name="Int. J. Syst. Evol. Microbiol.">
        <title>The Global Catalogue of Microorganisms (GCM) 10K type strain sequencing project: providing services to taxonomists for standard genome sequencing and annotation.</title>
        <authorList>
            <consortium name="The Broad Institute Genomics Platform"/>
            <consortium name="The Broad Institute Genome Sequencing Center for Infectious Disease"/>
            <person name="Wu L."/>
            <person name="Ma J."/>
        </authorList>
    </citation>
    <scope>NUCLEOTIDE SEQUENCE [LARGE SCALE GENOMIC DNA]</scope>
    <source>
        <strain evidence="2">DFY41</strain>
    </source>
</reference>
<evidence type="ECO:0000313" key="2">
    <source>
        <dbReference type="Proteomes" id="UP001596087"/>
    </source>
</evidence>
<keyword evidence="2" id="KW-1185">Reference proteome</keyword>
<gene>
    <name evidence="1" type="ORF">ACFPGP_13100</name>
</gene>
<dbReference type="RefSeq" id="WP_378590782.1">
    <property type="nucleotide sequence ID" value="NZ_JBHSKD010000014.1"/>
</dbReference>
<dbReference type="EMBL" id="JBHSKD010000014">
    <property type="protein sequence ID" value="MFC5177614.1"/>
    <property type="molecule type" value="Genomic_DNA"/>
</dbReference>
<name>A0ABW0BJV4_9ACTN</name>
<evidence type="ECO:0008006" key="3">
    <source>
        <dbReference type="Google" id="ProtNLM"/>
    </source>
</evidence>
<evidence type="ECO:0000313" key="1">
    <source>
        <dbReference type="EMBL" id="MFC5177614.1"/>
    </source>
</evidence>
<dbReference type="InterPro" id="IPR027417">
    <property type="entry name" value="P-loop_NTPase"/>
</dbReference>
<comment type="caution">
    <text evidence="1">The sequence shown here is derived from an EMBL/GenBank/DDBJ whole genome shotgun (WGS) entry which is preliminary data.</text>
</comment>
<dbReference type="Proteomes" id="UP001596087">
    <property type="component" value="Unassembled WGS sequence"/>
</dbReference>
<accession>A0ABW0BJV4</accession>